<dbReference type="EMBL" id="MU859120">
    <property type="protein sequence ID" value="KAK3952622.1"/>
    <property type="molecule type" value="Genomic_DNA"/>
</dbReference>
<proteinExistence type="predicted"/>
<keyword evidence="3" id="KW-1185">Reference proteome</keyword>
<evidence type="ECO:0000313" key="3">
    <source>
        <dbReference type="Proteomes" id="UP001303222"/>
    </source>
</evidence>
<evidence type="ECO:0000256" key="1">
    <source>
        <dbReference type="SAM" id="MobiDB-lite"/>
    </source>
</evidence>
<dbReference type="AlphaFoldDB" id="A0AAN6SFQ7"/>
<organism evidence="2 3">
    <name type="scientific">Pseudoneurospora amorphoporcata</name>
    <dbReference type="NCBI Taxonomy" id="241081"/>
    <lineage>
        <taxon>Eukaryota</taxon>
        <taxon>Fungi</taxon>
        <taxon>Dikarya</taxon>
        <taxon>Ascomycota</taxon>
        <taxon>Pezizomycotina</taxon>
        <taxon>Sordariomycetes</taxon>
        <taxon>Sordariomycetidae</taxon>
        <taxon>Sordariales</taxon>
        <taxon>Sordariaceae</taxon>
        <taxon>Pseudoneurospora</taxon>
    </lineage>
</organism>
<reference evidence="2" key="1">
    <citation type="journal article" date="2023" name="Mol. Phylogenet. Evol.">
        <title>Genome-scale phylogeny and comparative genomics of the fungal order Sordariales.</title>
        <authorList>
            <person name="Hensen N."/>
            <person name="Bonometti L."/>
            <person name="Westerberg I."/>
            <person name="Brannstrom I.O."/>
            <person name="Guillou S."/>
            <person name="Cros-Aarteil S."/>
            <person name="Calhoun S."/>
            <person name="Haridas S."/>
            <person name="Kuo A."/>
            <person name="Mondo S."/>
            <person name="Pangilinan J."/>
            <person name="Riley R."/>
            <person name="LaButti K."/>
            <person name="Andreopoulos B."/>
            <person name="Lipzen A."/>
            <person name="Chen C."/>
            <person name="Yan M."/>
            <person name="Daum C."/>
            <person name="Ng V."/>
            <person name="Clum A."/>
            <person name="Steindorff A."/>
            <person name="Ohm R.A."/>
            <person name="Martin F."/>
            <person name="Silar P."/>
            <person name="Natvig D.O."/>
            <person name="Lalanne C."/>
            <person name="Gautier V."/>
            <person name="Ament-Velasquez S.L."/>
            <person name="Kruys A."/>
            <person name="Hutchinson M.I."/>
            <person name="Powell A.J."/>
            <person name="Barry K."/>
            <person name="Miller A.N."/>
            <person name="Grigoriev I.V."/>
            <person name="Debuchy R."/>
            <person name="Gladieux P."/>
            <person name="Hiltunen Thoren M."/>
            <person name="Johannesson H."/>
        </authorList>
    </citation>
    <scope>NUCLEOTIDE SEQUENCE</scope>
    <source>
        <strain evidence="2">CBS 626.80</strain>
    </source>
</reference>
<evidence type="ECO:0000313" key="2">
    <source>
        <dbReference type="EMBL" id="KAK3952622.1"/>
    </source>
</evidence>
<feature type="compositionally biased region" description="Basic and acidic residues" evidence="1">
    <location>
        <begin position="58"/>
        <end position="67"/>
    </location>
</feature>
<comment type="caution">
    <text evidence="2">The sequence shown here is derived from an EMBL/GenBank/DDBJ whole genome shotgun (WGS) entry which is preliminary data.</text>
</comment>
<name>A0AAN6SFQ7_9PEZI</name>
<dbReference type="Proteomes" id="UP001303222">
    <property type="component" value="Unassembled WGS sequence"/>
</dbReference>
<accession>A0AAN6SFQ7</accession>
<reference evidence="2" key="2">
    <citation type="submission" date="2023-06" db="EMBL/GenBank/DDBJ databases">
        <authorList>
            <consortium name="Lawrence Berkeley National Laboratory"/>
            <person name="Mondo S.J."/>
            <person name="Hensen N."/>
            <person name="Bonometti L."/>
            <person name="Westerberg I."/>
            <person name="Brannstrom I.O."/>
            <person name="Guillou S."/>
            <person name="Cros-Aarteil S."/>
            <person name="Calhoun S."/>
            <person name="Haridas S."/>
            <person name="Kuo A."/>
            <person name="Pangilinan J."/>
            <person name="Riley R."/>
            <person name="Labutti K."/>
            <person name="Andreopoulos B."/>
            <person name="Lipzen A."/>
            <person name="Chen C."/>
            <person name="Yanf M."/>
            <person name="Daum C."/>
            <person name="Ng V."/>
            <person name="Clum A."/>
            <person name="Steindorff A."/>
            <person name="Ohm R."/>
            <person name="Martin F."/>
            <person name="Silar P."/>
            <person name="Natvig D."/>
            <person name="Lalanne C."/>
            <person name="Gautier V."/>
            <person name="Ament-Velasquez S.L."/>
            <person name="Kruys A."/>
            <person name="Hutchinson M.I."/>
            <person name="Powell A.J."/>
            <person name="Barry K."/>
            <person name="Miller A.N."/>
            <person name="Grigoriev I.V."/>
            <person name="Debuchy R."/>
            <person name="Gladieux P."/>
            <person name="Thoren M.H."/>
            <person name="Johannesson H."/>
        </authorList>
    </citation>
    <scope>NUCLEOTIDE SEQUENCE</scope>
    <source>
        <strain evidence="2">CBS 626.80</strain>
    </source>
</reference>
<feature type="region of interest" description="Disordered" evidence="1">
    <location>
        <begin position="14"/>
        <end position="67"/>
    </location>
</feature>
<gene>
    <name evidence="2" type="ORF">QBC32DRAFT_212188</name>
</gene>
<protein>
    <submittedName>
        <fullName evidence="2">Uncharacterized protein</fullName>
    </submittedName>
</protein>
<feature type="compositionally biased region" description="Polar residues" evidence="1">
    <location>
        <begin position="45"/>
        <end position="55"/>
    </location>
</feature>
<sequence length="67" mass="7484">MAETVVARERYYEKGGGEDVKCGTKCSPGAKGPERDRKSRPNVMHSCNSGSTRQTVVKVDDKERPKW</sequence>